<dbReference type="RefSeq" id="XP_024580607.1">
    <property type="nucleotide sequence ID" value="XM_024730318.1"/>
</dbReference>
<dbReference type="STRING" id="4781.A0A0P1AS41"/>
<keyword evidence="2" id="KW-1185">Reference proteome</keyword>
<dbReference type="OMA" id="HEHVVFH"/>
<dbReference type="GeneID" id="36409554"/>
<dbReference type="Proteomes" id="UP000054928">
    <property type="component" value="Unassembled WGS sequence"/>
</dbReference>
<proteinExistence type="predicted"/>
<keyword evidence="1" id="KW-0067">ATP-binding</keyword>
<evidence type="ECO:0000313" key="2">
    <source>
        <dbReference type="Proteomes" id="UP000054928"/>
    </source>
</evidence>
<dbReference type="GO" id="GO:0005524">
    <property type="term" value="F:ATP binding"/>
    <property type="evidence" value="ECO:0007669"/>
    <property type="project" value="UniProtKB-KW"/>
</dbReference>
<name>A0A0P1AS41_PLAHL</name>
<sequence>MVFSKQVESPITTEFFIDEPTRAKIEYQNGKALMARGPQALHEHVVFHMEKALGRALPQMEVRFKDVSISADITVKDEMNLML</sequence>
<organism evidence="1 2">
    <name type="scientific">Plasmopara halstedii</name>
    <name type="common">Downy mildew of sunflower</name>
    <dbReference type="NCBI Taxonomy" id="4781"/>
    <lineage>
        <taxon>Eukaryota</taxon>
        <taxon>Sar</taxon>
        <taxon>Stramenopiles</taxon>
        <taxon>Oomycota</taxon>
        <taxon>Peronosporomycetes</taxon>
        <taxon>Peronosporales</taxon>
        <taxon>Peronosporaceae</taxon>
        <taxon>Plasmopara</taxon>
    </lineage>
</organism>
<keyword evidence="1" id="KW-0547">Nucleotide-binding</keyword>
<evidence type="ECO:0000313" key="1">
    <source>
        <dbReference type="EMBL" id="CEG44238.1"/>
    </source>
</evidence>
<dbReference type="OrthoDB" id="77750at2759"/>
<protein>
    <submittedName>
        <fullName evidence="1">Atp-binding cassette superfamily</fullName>
    </submittedName>
</protein>
<accession>A0A0P1AS41</accession>
<dbReference type="EMBL" id="CCYD01000976">
    <property type="protein sequence ID" value="CEG44238.1"/>
    <property type="molecule type" value="Genomic_DNA"/>
</dbReference>
<reference evidence="2" key="1">
    <citation type="submission" date="2014-09" db="EMBL/GenBank/DDBJ databases">
        <authorList>
            <person name="Sharma Rahul"/>
            <person name="Thines Marco"/>
        </authorList>
    </citation>
    <scope>NUCLEOTIDE SEQUENCE [LARGE SCALE GENOMIC DNA]</scope>
</reference>
<dbReference type="AlphaFoldDB" id="A0A0P1AS41"/>
<feature type="non-terminal residue" evidence="1">
    <location>
        <position position="83"/>
    </location>
</feature>